<dbReference type="Proteomes" id="UP001367508">
    <property type="component" value="Unassembled WGS sequence"/>
</dbReference>
<organism evidence="1 2">
    <name type="scientific">Canavalia gladiata</name>
    <name type="common">Sword bean</name>
    <name type="synonym">Dolichos gladiatus</name>
    <dbReference type="NCBI Taxonomy" id="3824"/>
    <lineage>
        <taxon>Eukaryota</taxon>
        <taxon>Viridiplantae</taxon>
        <taxon>Streptophyta</taxon>
        <taxon>Embryophyta</taxon>
        <taxon>Tracheophyta</taxon>
        <taxon>Spermatophyta</taxon>
        <taxon>Magnoliopsida</taxon>
        <taxon>eudicotyledons</taxon>
        <taxon>Gunneridae</taxon>
        <taxon>Pentapetalae</taxon>
        <taxon>rosids</taxon>
        <taxon>fabids</taxon>
        <taxon>Fabales</taxon>
        <taxon>Fabaceae</taxon>
        <taxon>Papilionoideae</taxon>
        <taxon>50 kb inversion clade</taxon>
        <taxon>NPAAA clade</taxon>
        <taxon>indigoferoid/millettioid clade</taxon>
        <taxon>Phaseoleae</taxon>
        <taxon>Canavalia</taxon>
    </lineage>
</organism>
<keyword evidence="2" id="KW-1185">Reference proteome</keyword>
<dbReference type="AlphaFoldDB" id="A0AAN9R6U2"/>
<evidence type="ECO:0000313" key="2">
    <source>
        <dbReference type="Proteomes" id="UP001367508"/>
    </source>
</evidence>
<sequence length="77" mass="8877">MGIRVIARVKNTIQEWKPRLFHIDSRIPFLGRILRPIGPITKARAKKLQIEVETFLGLHENHPQAQSTFSLALHILD</sequence>
<protein>
    <submittedName>
        <fullName evidence="1">Uncharacterized protein</fullName>
    </submittedName>
</protein>
<proteinExistence type="predicted"/>
<name>A0AAN9R6U2_CANGL</name>
<accession>A0AAN9R6U2</accession>
<evidence type="ECO:0000313" key="1">
    <source>
        <dbReference type="EMBL" id="KAK7361341.1"/>
    </source>
</evidence>
<reference evidence="1 2" key="1">
    <citation type="submission" date="2024-01" db="EMBL/GenBank/DDBJ databases">
        <title>The genomes of 5 underutilized Papilionoideae crops provide insights into root nodulation and disease resistanc.</title>
        <authorList>
            <person name="Jiang F."/>
        </authorList>
    </citation>
    <scope>NUCLEOTIDE SEQUENCE [LARGE SCALE GENOMIC DNA]</scope>
    <source>
        <strain evidence="1">LVBAO_FW01</strain>
        <tissue evidence="1">Leaves</tissue>
    </source>
</reference>
<gene>
    <name evidence="1" type="ORF">VNO77_03393</name>
</gene>
<dbReference type="EMBL" id="JAYMYQ010000001">
    <property type="protein sequence ID" value="KAK7361341.1"/>
    <property type="molecule type" value="Genomic_DNA"/>
</dbReference>
<comment type="caution">
    <text evidence="1">The sequence shown here is derived from an EMBL/GenBank/DDBJ whole genome shotgun (WGS) entry which is preliminary data.</text>
</comment>